<dbReference type="PROSITE" id="PS00455">
    <property type="entry name" value="AMP_BINDING"/>
    <property type="match status" value="1"/>
</dbReference>
<comment type="similarity">
    <text evidence="1">Belongs to the ATP-dependent AMP-binding enzyme family.</text>
</comment>
<evidence type="ECO:0000313" key="12">
    <source>
        <dbReference type="RefSeq" id="XP_014475439.1"/>
    </source>
</evidence>
<dbReference type="InterPro" id="IPR000873">
    <property type="entry name" value="AMP-dep_synth/lig_dom"/>
</dbReference>
<evidence type="ECO:0000256" key="4">
    <source>
        <dbReference type="ARBA" id="ARBA00039009"/>
    </source>
</evidence>
<dbReference type="InterPro" id="IPR042099">
    <property type="entry name" value="ANL_N_sf"/>
</dbReference>
<dbReference type="KEGG" id="dqu:106744856"/>
<dbReference type="InterPro" id="IPR020845">
    <property type="entry name" value="AMP-binding_CS"/>
</dbReference>
<evidence type="ECO:0000256" key="2">
    <source>
        <dbReference type="ARBA" id="ARBA00022598"/>
    </source>
</evidence>
<keyword evidence="10" id="KW-1185">Reference proteome</keyword>
<evidence type="ECO:0000259" key="8">
    <source>
        <dbReference type="Pfam" id="PF00501"/>
    </source>
</evidence>
<dbReference type="Gene3D" id="3.30.300.30">
    <property type="match status" value="1"/>
</dbReference>
<evidence type="ECO:0000256" key="3">
    <source>
        <dbReference type="ARBA" id="ARBA00037247"/>
    </source>
</evidence>
<evidence type="ECO:0000256" key="5">
    <source>
        <dbReference type="ARBA" id="ARBA00039638"/>
    </source>
</evidence>
<dbReference type="RefSeq" id="XP_014475439.1">
    <property type="nucleotide sequence ID" value="XM_014619953.1"/>
</dbReference>
<feature type="domain" description="AMP-dependent synthetase/ligase" evidence="8">
    <location>
        <begin position="78"/>
        <end position="451"/>
    </location>
</feature>
<dbReference type="Pfam" id="PF13193">
    <property type="entry name" value="AMP-binding_C"/>
    <property type="match status" value="1"/>
</dbReference>
<dbReference type="Pfam" id="PF00501">
    <property type="entry name" value="AMP-binding"/>
    <property type="match status" value="1"/>
</dbReference>
<dbReference type="FunFam" id="3.30.300.30:FF:000008">
    <property type="entry name" value="2,3-dihydroxybenzoate-AMP ligase"/>
    <property type="match status" value="1"/>
</dbReference>
<evidence type="ECO:0000313" key="10">
    <source>
        <dbReference type="Proteomes" id="UP000515204"/>
    </source>
</evidence>
<dbReference type="CTD" id="80221"/>
<dbReference type="GeneID" id="106744856"/>
<feature type="domain" description="AMP-binding enzyme C-terminal" evidence="9">
    <location>
        <begin position="502"/>
        <end position="577"/>
    </location>
</feature>
<dbReference type="Gene3D" id="3.40.50.12780">
    <property type="entry name" value="N-terminal domain of ligase-like"/>
    <property type="match status" value="1"/>
</dbReference>
<dbReference type="PANTHER" id="PTHR43201">
    <property type="entry name" value="ACYL-COA SYNTHETASE"/>
    <property type="match status" value="1"/>
</dbReference>
<reference evidence="11 12" key="1">
    <citation type="submission" date="2025-04" db="UniProtKB">
        <authorList>
            <consortium name="RefSeq"/>
        </authorList>
    </citation>
    <scope>IDENTIFICATION</scope>
</reference>
<comment type="catalytic activity">
    <reaction evidence="6">
        <text>octanoate + ATP + CoA = octanoyl-CoA + AMP + diphosphate</text>
        <dbReference type="Rhea" id="RHEA:33631"/>
        <dbReference type="ChEBI" id="CHEBI:25646"/>
        <dbReference type="ChEBI" id="CHEBI:30616"/>
        <dbReference type="ChEBI" id="CHEBI:33019"/>
        <dbReference type="ChEBI" id="CHEBI:57287"/>
        <dbReference type="ChEBI" id="CHEBI:57386"/>
        <dbReference type="ChEBI" id="CHEBI:456215"/>
    </reaction>
</comment>
<dbReference type="RefSeq" id="XP_014475445.1">
    <property type="nucleotide sequence ID" value="XM_014619959.1"/>
</dbReference>
<evidence type="ECO:0000256" key="7">
    <source>
        <dbReference type="ARBA" id="ARBA00048277"/>
    </source>
</evidence>
<organism evidence="10 15">
    <name type="scientific">Dinoponera quadriceps</name>
    <name type="common">South American ant</name>
    <dbReference type="NCBI Taxonomy" id="609295"/>
    <lineage>
        <taxon>Eukaryota</taxon>
        <taxon>Metazoa</taxon>
        <taxon>Ecdysozoa</taxon>
        <taxon>Arthropoda</taxon>
        <taxon>Hexapoda</taxon>
        <taxon>Insecta</taxon>
        <taxon>Pterygota</taxon>
        <taxon>Neoptera</taxon>
        <taxon>Endopterygota</taxon>
        <taxon>Hymenoptera</taxon>
        <taxon>Apocrita</taxon>
        <taxon>Aculeata</taxon>
        <taxon>Formicoidea</taxon>
        <taxon>Formicidae</taxon>
        <taxon>Ponerinae</taxon>
        <taxon>Ponerini</taxon>
        <taxon>Dinoponera</taxon>
    </lineage>
</organism>
<dbReference type="GO" id="GO:0006631">
    <property type="term" value="P:fatty acid metabolic process"/>
    <property type="evidence" value="ECO:0007669"/>
    <property type="project" value="TreeGrafter"/>
</dbReference>
<evidence type="ECO:0000259" key="9">
    <source>
        <dbReference type="Pfam" id="PF13193"/>
    </source>
</evidence>
<dbReference type="OrthoDB" id="10253115at2759"/>
<protein>
    <recommendedName>
        <fullName evidence="5">Medium-chain acyl-CoA ligase ACSF2, mitochondrial</fullName>
        <ecNumber evidence="4">6.2.1.2</ecNumber>
    </recommendedName>
</protein>
<dbReference type="InterPro" id="IPR025110">
    <property type="entry name" value="AMP-bd_C"/>
</dbReference>
<dbReference type="GO" id="GO:0031956">
    <property type="term" value="F:medium-chain fatty acid-CoA ligase activity"/>
    <property type="evidence" value="ECO:0007669"/>
    <property type="project" value="UniProtKB-EC"/>
</dbReference>
<evidence type="ECO:0000313" key="14">
    <source>
        <dbReference type="RefSeq" id="XP_014475441.1"/>
    </source>
</evidence>
<dbReference type="InterPro" id="IPR045851">
    <property type="entry name" value="AMP-bd_C_sf"/>
</dbReference>
<dbReference type="RefSeq" id="XP_014475440.1">
    <property type="nucleotide sequence ID" value="XM_014619954.1"/>
</dbReference>
<dbReference type="SUPFAM" id="SSF56801">
    <property type="entry name" value="Acetyl-CoA synthetase-like"/>
    <property type="match status" value="1"/>
</dbReference>
<evidence type="ECO:0000313" key="18">
    <source>
        <dbReference type="RefSeq" id="XP_014475446.1"/>
    </source>
</evidence>
<keyword evidence="2" id="KW-0436">Ligase</keyword>
<comment type="function">
    <text evidence="3">Acyl-CoA synthases catalyze the initial reaction in fatty acid metabolism, by forming a thioester with CoA. Has some preference toward medium-chain substrates. Plays a role in adipocyte differentiation.</text>
</comment>
<dbReference type="PANTHER" id="PTHR43201:SF5">
    <property type="entry name" value="MEDIUM-CHAIN ACYL-COA LIGASE ACSF2, MITOCHONDRIAL"/>
    <property type="match status" value="1"/>
</dbReference>
<proteinExistence type="inferred from homology"/>
<name>A0A6P3XB06_DINQU</name>
<evidence type="ECO:0000256" key="1">
    <source>
        <dbReference type="ARBA" id="ARBA00006432"/>
    </source>
</evidence>
<evidence type="ECO:0000313" key="16">
    <source>
        <dbReference type="RefSeq" id="XP_014475444.1"/>
    </source>
</evidence>
<dbReference type="EC" id="6.2.1.2" evidence="4"/>
<accession>A0A6P3XB06</accession>
<dbReference type="RefSeq" id="XP_014475444.1">
    <property type="nucleotide sequence ID" value="XM_014619958.1"/>
</dbReference>
<dbReference type="Proteomes" id="UP000515204">
    <property type="component" value="Unplaced"/>
</dbReference>
<comment type="catalytic activity">
    <reaction evidence="7">
        <text>a medium-chain fatty acid + ATP + CoA = a medium-chain fatty acyl-CoA + AMP + diphosphate</text>
        <dbReference type="Rhea" id="RHEA:48340"/>
        <dbReference type="ChEBI" id="CHEBI:30616"/>
        <dbReference type="ChEBI" id="CHEBI:33019"/>
        <dbReference type="ChEBI" id="CHEBI:57287"/>
        <dbReference type="ChEBI" id="CHEBI:59558"/>
        <dbReference type="ChEBI" id="CHEBI:90546"/>
        <dbReference type="ChEBI" id="CHEBI:456215"/>
        <dbReference type="EC" id="6.2.1.2"/>
    </reaction>
</comment>
<evidence type="ECO:0000256" key="6">
    <source>
        <dbReference type="ARBA" id="ARBA00047319"/>
    </source>
</evidence>
<evidence type="ECO:0000313" key="11">
    <source>
        <dbReference type="RefSeq" id="XP_014475438.1"/>
    </source>
</evidence>
<dbReference type="RefSeq" id="XP_014475446.1">
    <property type="nucleotide sequence ID" value="XM_014619960.1"/>
</dbReference>
<dbReference type="RefSeq" id="XP_014475441.1">
    <property type="nucleotide sequence ID" value="XM_014619955.1"/>
</dbReference>
<dbReference type="AlphaFoldDB" id="A0A6P3XB06"/>
<dbReference type="RefSeq" id="XP_014475443.1">
    <property type="nucleotide sequence ID" value="XM_014619957.1"/>
</dbReference>
<evidence type="ECO:0000313" key="15">
    <source>
        <dbReference type="RefSeq" id="XP_014475443.1"/>
    </source>
</evidence>
<evidence type="ECO:0000313" key="13">
    <source>
        <dbReference type="RefSeq" id="XP_014475440.1"/>
    </source>
</evidence>
<dbReference type="RefSeq" id="XP_014475438.1">
    <property type="nucleotide sequence ID" value="XM_014619952.1"/>
</dbReference>
<gene>
    <name evidence="11 12 13 14 15 16 17 18" type="primary">LOC106744856</name>
</gene>
<sequence length="600" mass="67835">MFFLLKSISRYVAPGNLNRRCYARCFSILHGDLRDEHQPRRSNIQIRTNASHPIKLAHMLNPGESPLLDDTIGQLLGKAVAKWPERVCVVSQDIRVTFSELLRRVDMFAAGLKKLGLKKDDRLGIWGPNDLEWYIASLSAMRLGLIVVAINPLYQQNELIYCLQKVKVKAIVSPDSFKTNNYPKMLLAVKEMCPFMEHIIVYSKDHITGIRRFVDVEALPTRKEVDAIAAEQTKISCYDACSIQFSSGSTGQPKATLISHHSAVNNSREAVRRTLEYVDGQICCNVPFFHVFALLMSQLGCLHTGKTLVLEARSFNPIKSLETVVKENCTWMFGTPTMWVNMIDVQQRLQLPIKSLRVGCIGGAPASPELFKRIRKILGVEDVLPLYGLTESTGIIFQAIYGQDTNLSDTTVGYLANHVEAMVVGKNNVPVPFGEPGELWVRGYCNMIGYWEDEENTKKILTQDGWLKSGDQFILEENGYGRIVGRLKDIVIRGGENIFPKEIEDFLLTHPKVMEAQVVGAYDEIYGEEVCACIKLYDGEKVTKEELKEYCRGKIAHFKIPRYVEFIDEYPKTTSGKIQKFQLKEQLESKGVIPMRPKLS</sequence>
<evidence type="ECO:0000313" key="17">
    <source>
        <dbReference type="RefSeq" id="XP_014475445.1"/>
    </source>
</evidence>